<evidence type="ECO:0000256" key="2">
    <source>
        <dbReference type="ARBA" id="ARBA00022552"/>
    </source>
</evidence>
<feature type="domain" description="Methyltransferase small" evidence="5">
    <location>
        <begin position="210"/>
        <end position="380"/>
    </location>
</feature>
<name>A0A1H1MEJ4_9MICO</name>
<dbReference type="SUPFAM" id="SSF53335">
    <property type="entry name" value="S-adenosyl-L-methionine-dependent methyltransferases"/>
    <property type="match status" value="1"/>
</dbReference>
<keyword evidence="1" id="KW-0963">Cytoplasm</keyword>
<dbReference type="InterPro" id="IPR002052">
    <property type="entry name" value="DNA_methylase_N6_adenine_CS"/>
</dbReference>
<dbReference type="CDD" id="cd02440">
    <property type="entry name" value="AdoMet_MTases"/>
    <property type="match status" value="1"/>
</dbReference>
<keyword evidence="3 7" id="KW-0489">Methyltransferase</keyword>
<accession>A0A1H1MEJ4</accession>
<dbReference type="GO" id="GO:0003676">
    <property type="term" value="F:nucleic acid binding"/>
    <property type="evidence" value="ECO:0007669"/>
    <property type="project" value="InterPro"/>
</dbReference>
<evidence type="ECO:0000313" key="7">
    <source>
        <dbReference type="EMBL" id="SDR85087.1"/>
    </source>
</evidence>
<keyword evidence="4 7" id="KW-0808">Transferase</keyword>
<reference evidence="8" key="1">
    <citation type="submission" date="2016-10" db="EMBL/GenBank/DDBJ databases">
        <authorList>
            <person name="Varghese N."/>
            <person name="Submissions S."/>
        </authorList>
    </citation>
    <scope>NUCLEOTIDE SEQUENCE [LARGE SCALE GENOMIC DNA]</scope>
    <source>
        <strain evidence="8">DSM 21772</strain>
    </source>
</reference>
<dbReference type="Proteomes" id="UP000181956">
    <property type="component" value="Chromosome I"/>
</dbReference>
<organism evidence="7 8">
    <name type="scientific">Microterricola viridarii</name>
    <dbReference type="NCBI Taxonomy" id="412690"/>
    <lineage>
        <taxon>Bacteria</taxon>
        <taxon>Bacillati</taxon>
        <taxon>Actinomycetota</taxon>
        <taxon>Actinomycetes</taxon>
        <taxon>Micrococcales</taxon>
        <taxon>Microbacteriaceae</taxon>
        <taxon>Microterricola</taxon>
    </lineage>
</organism>
<dbReference type="AlphaFoldDB" id="A0A1H1MEJ4"/>
<dbReference type="InterPro" id="IPR058679">
    <property type="entry name" value="RlmG_N"/>
</dbReference>
<dbReference type="GO" id="GO:0008170">
    <property type="term" value="F:N-methyltransferase activity"/>
    <property type="evidence" value="ECO:0007669"/>
    <property type="project" value="UniProtKB-ARBA"/>
</dbReference>
<dbReference type="InterPro" id="IPR007848">
    <property type="entry name" value="Small_mtfrase_dom"/>
</dbReference>
<proteinExistence type="predicted"/>
<dbReference type="GO" id="GO:0006364">
    <property type="term" value="P:rRNA processing"/>
    <property type="evidence" value="ECO:0007669"/>
    <property type="project" value="UniProtKB-KW"/>
</dbReference>
<sequence>MEFSALRRWPDVEAENLFAVDASDRLILSEAEAALQGASGHEVVVIGDRYGALTLGALELLGSAGADAGGIRVHQDAYSGELALAANAETVGAAAGTDYRSIALGIEQNAAGLLGGARVVLLQLPRSLDALDEIAAAIAAHAAPDVVVFAGGRIKHMTPAMNDVLGAHFGRLDVSLAQQKSRVLLASAPQEANPATAAWPRLNRHDDLGLTVAAHGAAFAGASVDIGTRFLLGHLAEAHPRARNAIDLGCGTGILATALALHRPELRVLASDQSAAAVASARATAAANRMSERVTVVRDDGLSHQPDASTELIVLNPPFHVGASVHAGIALKLFEHAARVLAPGGQLWCVWNSHLGYAPALRGIVGPTRQVARNAKFTITVSTRAA</sequence>
<dbReference type="OrthoDB" id="29650at2"/>
<gene>
    <name evidence="7" type="ORF">SAMN04489834_0378</name>
</gene>
<dbReference type="PANTHER" id="PTHR47816:SF5">
    <property type="entry name" value="RIBOSOMAL RNA LARGE SUBUNIT METHYLTRANSFERASE G"/>
    <property type="match status" value="1"/>
</dbReference>
<evidence type="ECO:0000256" key="1">
    <source>
        <dbReference type="ARBA" id="ARBA00022490"/>
    </source>
</evidence>
<dbReference type="InterPro" id="IPR046977">
    <property type="entry name" value="RsmC/RlmG"/>
</dbReference>
<dbReference type="RefSeq" id="WP_083362531.1">
    <property type="nucleotide sequence ID" value="NZ_LT629742.1"/>
</dbReference>
<dbReference type="EMBL" id="LT629742">
    <property type="protein sequence ID" value="SDR85087.1"/>
    <property type="molecule type" value="Genomic_DNA"/>
</dbReference>
<dbReference type="Pfam" id="PF26049">
    <property type="entry name" value="RLMG_N"/>
    <property type="match status" value="1"/>
</dbReference>
<dbReference type="STRING" id="412690.SAMN04489834_0378"/>
<evidence type="ECO:0000313" key="8">
    <source>
        <dbReference type="Proteomes" id="UP000181956"/>
    </source>
</evidence>
<dbReference type="GO" id="GO:0032259">
    <property type="term" value="P:methylation"/>
    <property type="evidence" value="ECO:0007669"/>
    <property type="project" value="UniProtKB-KW"/>
</dbReference>
<dbReference type="InterPro" id="IPR029063">
    <property type="entry name" value="SAM-dependent_MTases_sf"/>
</dbReference>
<dbReference type="GO" id="GO:0008757">
    <property type="term" value="F:S-adenosylmethionine-dependent methyltransferase activity"/>
    <property type="evidence" value="ECO:0007669"/>
    <property type="project" value="InterPro"/>
</dbReference>
<feature type="domain" description="RlmG N-terminal" evidence="6">
    <location>
        <begin position="5"/>
        <end position="187"/>
    </location>
</feature>
<protein>
    <submittedName>
        <fullName evidence="7">16S rRNA (Guanine1207-N2)-methyltransferase</fullName>
    </submittedName>
</protein>
<keyword evidence="2" id="KW-0698">rRNA processing</keyword>
<evidence type="ECO:0000256" key="4">
    <source>
        <dbReference type="ARBA" id="ARBA00022679"/>
    </source>
</evidence>
<evidence type="ECO:0000256" key="3">
    <source>
        <dbReference type="ARBA" id="ARBA00022603"/>
    </source>
</evidence>
<dbReference type="PROSITE" id="PS00092">
    <property type="entry name" value="N6_MTASE"/>
    <property type="match status" value="1"/>
</dbReference>
<dbReference type="Pfam" id="PF05175">
    <property type="entry name" value="MTS"/>
    <property type="match status" value="1"/>
</dbReference>
<dbReference type="PANTHER" id="PTHR47816">
    <property type="entry name" value="RIBOSOMAL RNA SMALL SUBUNIT METHYLTRANSFERASE C"/>
    <property type="match status" value="1"/>
</dbReference>
<evidence type="ECO:0000259" key="6">
    <source>
        <dbReference type="Pfam" id="PF26049"/>
    </source>
</evidence>
<evidence type="ECO:0000259" key="5">
    <source>
        <dbReference type="Pfam" id="PF05175"/>
    </source>
</evidence>
<dbReference type="Gene3D" id="3.40.50.150">
    <property type="entry name" value="Vaccinia Virus protein VP39"/>
    <property type="match status" value="2"/>
</dbReference>
<keyword evidence="8" id="KW-1185">Reference proteome</keyword>